<dbReference type="RefSeq" id="WP_122545833.1">
    <property type="nucleotide sequence ID" value="NZ_QWIV01000005.1"/>
</dbReference>
<name>A0A3M7LE57_9FLAO</name>
<keyword evidence="2" id="KW-1185">Reference proteome</keyword>
<reference evidence="1 2" key="1">
    <citation type="submission" date="2018-08" db="EMBL/GenBank/DDBJ databases">
        <title>Chryseobacterium nematophagum: a novel matrix digesting pathogen of nematodes.</title>
        <authorList>
            <person name="Page A."/>
            <person name="Roberts M."/>
            <person name="Felix M.-A."/>
            <person name="Weir W."/>
        </authorList>
    </citation>
    <scope>NUCLEOTIDE SEQUENCE [LARGE SCALE GENOMIC DNA]</scope>
    <source>
        <strain evidence="1 2">JUb275</strain>
    </source>
</reference>
<dbReference type="Proteomes" id="UP000267524">
    <property type="component" value="Unassembled WGS sequence"/>
</dbReference>
<dbReference type="EMBL" id="QWIV01000005">
    <property type="protein sequence ID" value="RMZ61028.1"/>
    <property type="molecule type" value="Genomic_DNA"/>
</dbReference>
<evidence type="ECO:0000313" key="1">
    <source>
        <dbReference type="EMBL" id="RMZ61028.1"/>
    </source>
</evidence>
<comment type="caution">
    <text evidence="1">The sequence shown here is derived from an EMBL/GenBank/DDBJ whole genome shotgun (WGS) entry which is preliminary data.</text>
</comment>
<dbReference type="AlphaFoldDB" id="A0A3M7LE57"/>
<organism evidence="1 2">
    <name type="scientific">Chryseobacterium nematophagum</name>
    <dbReference type="NCBI Taxonomy" id="2305228"/>
    <lineage>
        <taxon>Bacteria</taxon>
        <taxon>Pseudomonadati</taxon>
        <taxon>Bacteroidota</taxon>
        <taxon>Flavobacteriia</taxon>
        <taxon>Flavobacteriales</taxon>
        <taxon>Weeksellaceae</taxon>
        <taxon>Chryseobacterium group</taxon>
        <taxon>Chryseobacterium</taxon>
    </lineage>
</organism>
<proteinExistence type="predicted"/>
<accession>A0A3M7LE57</accession>
<sequence>MKFWSTITLLFVLNFTALPSIASVCGWDILRTNIIVNEEESNSHPTSLIVYEKTLPKTLDVFDYLKFSEPHLQAKSFVLIDDSFHLSPFLTTYSPPPEADPIFY</sequence>
<evidence type="ECO:0000313" key="2">
    <source>
        <dbReference type="Proteomes" id="UP000267524"/>
    </source>
</evidence>
<protein>
    <submittedName>
        <fullName evidence="1">Uncharacterized protein</fullName>
    </submittedName>
</protein>
<gene>
    <name evidence="1" type="ORF">D1632_03400</name>
</gene>